<organism evidence="1 2">
    <name type="scientific">Diphasiastrum complanatum</name>
    <name type="common">Issler's clubmoss</name>
    <name type="synonym">Lycopodium complanatum</name>
    <dbReference type="NCBI Taxonomy" id="34168"/>
    <lineage>
        <taxon>Eukaryota</taxon>
        <taxon>Viridiplantae</taxon>
        <taxon>Streptophyta</taxon>
        <taxon>Embryophyta</taxon>
        <taxon>Tracheophyta</taxon>
        <taxon>Lycopodiopsida</taxon>
        <taxon>Lycopodiales</taxon>
        <taxon>Lycopodiaceae</taxon>
        <taxon>Lycopodioideae</taxon>
        <taxon>Diphasiastrum</taxon>
    </lineage>
</organism>
<accession>A0ACC2BYN4</accession>
<gene>
    <name evidence="1" type="ORF">O6H91_12G007900</name>
</gene>
<keyword evidence="2" id="KW-1185">Reference proteome</keyword>
<sequence length="108" mass="11679">MADIIIDVSVQSCSAPPEMHGSIETNVGMRSPLVSTQERSQQSSMTQITLPPIQPAELISLEPTFATNIGGNTNVSKLHMGSQENQTAIRRGIVAMFLTLVSSIWQIL</sequence>
<dbReference type="Proteomes" id="UP001162992">
    <property type="component" value="Chromosome 12"/>
</dbReference>
<comment type="caution">
    <text evidence="1">The sequence shown here is derived from an EMBL/GenBank/DDBJ whole genome shotgun (WGS) entry which is preliminary data.</text>
</comment>
<protein>
    <submittedName>
        <fullName evidence="1">Uncharacterized protein</fullName>
    </submittedName>
</protein>
<evidence type="ECO:0000313" key="1">
    <source>
        <dbReference type="EMBL" id="KAJ7534873.1"/>
    </source>
</evidence>
<reference evidence="2" key="1">
    <citation type="journal article" date="2024" name="Proc. Natl. Acad. Sci. U.S.A.">
        <title>Extraordinary preservation of gene collinearity over three hundred million years revealed in homosporous lycophytes.</title>
        <authorList>
            <person name="Li C."/>
            <person name="Wickell D."/>
            <person name="Kuo L.Y."/>
            <person name="Chen X."/>
            <person name="Nie B."/>
            <person name="Liao X."/>
            <person name="Peng D."/>
            <person name="Ji J."/>
            <person name="Jenkins J."/>
            <person name="Williams M."/>
            <person name="Shu S."/>
            <person name="Plott C."/>
            <person name="Barry K."/>
            <person name="Rajasekar S."/>
            <person name="Grimwood J."/>
            <person name="Han X."/>
            <person name="Sun S."/>
            <person name="Hou Z."/>
            <person name="He W."/>
            <person name="Dai G."/>
            <person name="Sun C."/>
            <person name="Schmutz J."/>
            <person name="Leebens-Mack J.H."/>
            <person name="Li F.W."/>
            <person name="Wang L."/>
        </authorList>
    </citation>
    <scope>NUCLEOTIDE SEQUENCE [LARGE SCALE GENOMIC DNA]</scope>
    <source>
        <strain evidence="2">cv. PW_Plant_1</strain>
    </source>
</reference>
<evidence type="ECO:0000313" key="2">
    <source>
        <dbReference type="Proteomes" id="UP001162992"/>
    </source>
</evidence>
<name>A0ACC2BYN4_DIPCM</name>
<dbReference type="EMBL" id="CM055103">
    <property type="protein sequence ID" value="KAJ7534873.1"/>
    <property type="molecule type" value="Genomic_DNA"/>
</dbReference>
<proteinExistence type="predicted"/>